<comment type="subcellular location">
    <subcellularLocation>
        <location evidence="1">Nucleus</location>
    </subcellularLocation>
</comment>
<dbReference type="KEGG" id="csv:101221467"/>
<dbReference type="STRING" id="3659.A0A097IYN6"/>
<dbReference type="AlphaFoldDB" id="A0A097IYN6"/>
<dbReference type="InterPro" id="IPR015660">
    <property type="entry name" value="MASH1/Ascl1a-like"/>
</dbReference>
<dbReference type="EMBL" id="CM002926">
    <property type="protein sequence ID" value="KGN50162.1"/>
    <property type="molecule type" value="Genomic_DNA"/>
</dbReference>
<keyword evidence="2" id="KW-0805">Transcription regulation</keyword>
<evidence type="ECO:0000259" key="8">
    <source>
        <dbReference type="PROSITE" id="PS50888"/>
    </source>
</evidence>
<dbReference type="PANTHER" id="PTHR13935:SF106">
    <property type="entry name" value="ACHAETE-SCUTE COMPLEX PROTEIN T5-RELATED"/>
    <property type="match status" value="1"/>
</dbReference>
<dbReference type="PANTHER" id="PTHR13935">
    <property type="entry name" value="ACHAETE-SCUTE TRANSCRIPTION FACTOR-RELATED"/>
    <property type="match status" value="1"/>
</dbReference>
<keyword evidence="11" id="KW-1185">Reference proteome</keyword>
<dbReference type="Proteomes" id="UP000029981">
    <property type="component" value="Chromosome 5"/>
</dbReference>
<dbReference type="Gramene" id="KGN50162">
    <property type="protein sequence ID" value="KGN50162"/>
    <property type="gene ID" value="Csa_5G156220"/>
</dbReference>
<dbReference type="GO" id="GO:0006357">
    <property type="term" value="P:regulation of transcription by RNA polymerase II"/>
    <property type="evidence" value="ECO:0000318"/>
    <property type="project" value="GO_Central"/>
</dbReference>
<evidence type="ECO:0000256" key="5">
    <source>
        <dbReference type="ARBA" id="ARBA00023242"/>
    </source>
</evidence>
<organism evidence="9">
    <name type="scientific">Cucumis sativus</name>
    <name type="common">Cucumber</name>
    <dbReference type="NCBI Taxonomy" id="3659"/>
    <lineage>
        <taxon>Eukaryota</taxon>
        <taxon>Viridiplantae</taxon>
        <taxon>Streptophyta</taxon>
        <taxon>Embryophyta</taxon>
        <taxon>Tracheophyta</taxon>
        <taxon>Spermatophyta</taxon>
        <taxon>Magnoliopsida</taxon>
        <taxon>eudicotyledons</taxon>
        <taxon>Gunneridae</taxon>
        <taxon>Pentapetalae</taxon>
        <taxon>rosids</taxon>
        <taxon>fabids</taxon>
        <taxon>Cucurbitales</taxon>
        <taxon>Cucurbitaceae</taxon>
        <taxon>Benincaseae</taxon>
        <taxon>Cucumis</taxon>
    </lineage>
</organism>
<sequence>MEMFNAESPFSFDVGEDLVPLPSLPSSSVISPPLDNYGNRVSQKPKNGRRKKPLPNTCNDDGGDENHDEQKKKKIIHRDVERQRRQEMSSLYTTLRSLLPLEYLKGKRSISDHMQETVSYIQHMQRRIQQLKDKRGTLRELASQTTVAIAGTTETLNSSERASAVVRAKDGIGIQVVLDTATKQRLPLSIFVQALVSEGLEILNCISNRLNERFIHTIECQPLLNDDGCYPTIDVSVLQHKLANLEYYPLD</sequence>
<dbReference type="GO" id="GO:0090575">
    <property type="term" value="C:RNA polymerase II transcription regulator complex"/>
    <property type="evidence" value="ECO:0000318"/>
    <property type="project" value="GO_Central"/>
</dbReference>
<evidence type="ECO:0000256" key="1">
    <source>
        <dbReference type="ARBA" id="ARBA00004123"/>
    </source>
</evidence>
<evidence type="ECO:0000313" key="11">
    <source>
        <dbReference type="Proteomes" id="UP000029981"/>
    </source>
</evidence>
<feature type="compositionally biased region" description="Low complexity" evidence="7">
    <location>
        <begin position="18"/>
        <end position="34"/>
    </location>
</feature>
<evidence type="ECO:0000256" key="6">
    <source>
        <dbReference type="SAM" id="Coils"/>
    </source>
</evidence>
<dbReference type="GO" id="GO:0000981">
    <property type="term" value="F:DNA-binding transcription factor activity, RNA polymerase II-specific"/>
    <property type="evidence" value="ECO:0000318"/>
    <property type="project" value="GO_Central"/>
</dbReference>
<reference evidence="10" key="3">
    <citation type="journal article" date="2010" name="BMC Genomics">
        <title>Transcriptome sequencing and comparative analysis of cucumber flowers with different sex types.</title>
        <authorList>
            <person name="Guo S."/>
            <person name="Zheng Y."/>
            <person name="Joung J.G."/>
            <person name="Liu S."/>
            <person name="Zhang Z."/>
            <person name="Crasta O.R."/>
            <person name="Sobral B.W."/>
            <person name="Xu Y."/>
            <person name="Huang S."/>
            <person name="Fei Z."/>
        </authorList>
    </citation>
    <scope>NUCLEOTIDE SEQUENCE [LARGE SCALE GENOMIC DNA]</scope>
</reference>
<reference evidence="10" key="4">
    <citation type="journal article" date="2011" name="BMC Genomics">
        <title>RNA-Seq improves annotation of protein-coding genes in the cucumber genome.</title>
        <authorList>
            <person name="Li Z."/>
            <person name="Zhang Z."/>
            <person name="Yan P."/>
            <person name="Huang S."/>
            <person name="Fei Z."/>
            <person name="Lin K."/>
        </authorList>
    </citation>
    <scope>NUCLEOTIDE SEQUENCE [LARGE SCALE GENOMIC DNA]</scope>
</reference>
<dbReference type="PROSITE" id="PS50888">
    <property type="entry name" value="BHLH"/>
    <property type="match status" value="1"/>
</dbReference>
<name>A0A097IYN6_CUCSA</name>
<dbReference type="OrthoDB" id="1935281at2759"/>
<dbReference type="OMA" id="STHCEGS"/>
<reference evidence="10 11" key="1">
    <citation type="journal article" date="2009" name="Nat. Genet.">
        <title>The genome of the cucumber, Cucumis sativus L.</title>
        <authorList>
            <person name="Huang S."/>
            <person name="Li R."/>
            <person name="Zhang Z."/>
            <person name="Li L."/>
            <person name="Gu X."/>
            <person name="Fan W."/>
            <person name="Lucas W.J."/>
            <person name="Wang X."/>
            <person name="Xie B."/>
            <person name="Ni P."/>
            <person name="Ren Y."/>
            <person name="Zhu H."/>
            <person name="Li J."/>
            <person name="Lin K."/>
            <person name="Jin W."/>
            <person name="Fei Z."/>
            <person name="Li G."/>
            <person name="Staub J."/>
            <person name="Kilian A."/>
            <person name="van der Vossen E.A."/>
            <person name="Wu Y."/>
            <person name="Guo J."/>
            <person name="He J."/>
            <person name="Jia Z."/>
            <person name="Ren Y."/>
            <person name="Tian G."/>
            <person name="Lu Y."/>
            <person name="Ruan J."/>
            <person name="Qian W."/>
            <person name="Wang M."/>
            <person name="Huang Q."/>
            <person name="Li B."/>
            <person name="Xuan Z."/>
            <person name="Cao J."/>
            <person name="Asan"/>
            <person name="Wu Z."/>
            <person name="Zhang J."/>
            <person name="Cai Q."/>
            <person name="Bai Y."/>
            <person name="Zhao B."/>
            <person name="Han Y."/>
            <person name="Li Y."/>
            <person name="Li X."/>
            <person name="Wang S."/>
            <person name="Shi Q."/>
            <person name="Liu S."/>
            <person name="Cho W.K."/>
            <person name="Kim J.Y."/>
            <person name="Xu Y."/>
            <person name="Heller-Uszynska K."/>
            <person name="Miao H."/>
            <person name="Cheng Z."/>
            <person name="Zhang S."/>
            <person name="Wu J."/>
            <person name="Yang Y."/>
            <person name="Kang H."/>
            <person name="Li M."/>
            <person name="Liang H."/>
            <person name="Ren X."/>
            <person name="Shi Z."/>
            <person name="Wen M."/>
            <person name="Jian M."/>
            <person name="Yang H."/>
            <person name="Zhang G."/>
            <person name="Yang Z."/>
            <person name="Chen R."/>
            <person name="Liu S."/>
            <person name="Li J."/>
            <person name="Ma L."/>
            <person name="Liu H."/>
            <person name="Zhou Y."/>
            <person name="Zhao J."/>
            <person name="Fang X."/>
            <person name="Li G."/>
            <person name="Fang L."/>
            <person name="Li Y."/>
            <person name="Liu D."/>
            <person name="Zheng H."/>
            <person name="Zhang Y."/>
            <person name="Qin N."/>
            <person name="Li Z."/>
            <person name="Yang G."/>
            <person name="Yang S."/>
            <person name="Bolund L."/>
            <person name="Kristiansen K."/>
            <person name="Zheng H."/>
            <person name="Li S."/>
            <person name="Zhang X."/>
            <person name="Yang H."/>
            <person name="Wang J."/>
            <person name="Sun R."/>
            <person name="Zhang B."/>
            <person name="Jiang S."/>
            <person name="Wang J."/>
            <person name="Du Y."/>
            <person name="Li S."/>
        </authorList>
    </citation>
    <scope>NUCLEOTIDE SEQUENCE [LARGE SCALE GENOMIC DNA]</scope>
    <source>
        <strain evidence="11">cv. 9930</strain>
    </source>
</reference>
<dbReference type="InterPro" id="IPR036638">
    <property type="entry name" value="HLH_DNA-bd_sf"/>
</dbReference>
<accession>A0A097IYN6</accession>
<gene>
    <name evidence="9" type="ORF">Csa5G156220</name>
    <name evidence="10" type="ORF">Csa_5G156220</name>
</gene>
<evidence type="ECO:0000256" key="7">
    <source>
        <dbReference type="SAM" id="MobiDB-lite"/>
    </source>
</evidence>
<evidence type="ECO:0000313" key="10">
    <source>
        <dbReference type="EMBL" id="KGN50162.1"/>
    </source>
</evidence>
<reference evidence="10" key="6">
    <citation type="submission" date="2014-10" db="EMBL/GenBank/DDBJ databases">
        <authorList>
            <person name="Huang S."/>
            <person name="Zhang Z."/>
            <person name="Lin K."/>
            <person name="Zhou Q."/>
        </authorList>
    </citation>
    <scope>NUCLEOTIDE SEQUENCE</scope>
</reference>
<dbReference type="GO" id="GO:0046983">
    <property type="term" value="F:protein dimerization activity"/>
    <property type="evidence" value="ECO:0007669"/>
    <property type="project" value="InterPro"/>
</dbReference>
<reference evidence="10" key="2">
    <citation type="journal article" date="2009" name="PLoS ONE">
        <title>An integrated genetic and cytogenetic map of the cucumber genome.</title>
        <authorList>
            <person name="Ren Y."/>
            <person name="Zhang Z."/>
            <person name="Liu J."/>
            <person name="Staub J.E."/>
            <person name="Han Y."/>
            <person name="Cheng Z."/>
            <person name="Li X."/>
            <person name="Lu J."/>
            <person name="Miao H."/>
            <person name="Kang H."/>
            <person name="Xie B."/>
            <person name="Gu X."/>
            <person name="Wang X."/>
            <person name="Du Y."/>
            <person name="Jin W."/>
            <person name="Huang S."/>
        </authorList>
    </citation>
    <scope>NUCLEOTIDE SEQUENCE [LARGE SCALE GENOMIC DNA]</scope>
</reference>
<reference evidence="9" key="5">
    <citation type="journal article" date="2014" name="Science">
        <title>Plant science. Biosynthesis, regulation, and domestication of bitterness in cucumber.</title>
        <authorList>
            <person name="Shang Y."/>
            <person name="Ma Y."/>
            <person name="Zhou Y."/>
            <person name="Zhang H."/>
            <person name="Duan L."/>
            <person name="Cheng H."/>
            <person name="Zeng J."/>
            <person name="Zhou Q."/>
            <person name="Wang S."/>
            <person name="Gu W."/>
            <person name="Liu M."/>
            <person name="Ren J."/>
            <person name="Gu X."/>
            <person name="Zhang S."/>
            <person name="Wang Y."/>
            <person name="Yasukawa K."/>
            <person name="Bouwmeester H."/>
            <person name="Qi X."/>
            <person name="Zhang X."/>
            <person name="Lucas W."/>
            <person name="Huang S."/>
        </authorList>
    </citation>
    <scope>NUCLEOTIDE SEQUENCE</scope>
</reference>
<feature type="compositionally biased region" description="Basic and acidic residues" evidence="7">
    <location>
        <begin position="64"/>
        <end position="74"/>
    </location>
</feature>
<dbReference type="SUPFAM" id="SSF47459">
    <property type="entry name" value="HLH, helix-loop-helix DNA-binding domain"/>
    <property type="match status" value="1"/>
</dbReference>
<dbReference type="InterPro" id="IPR011598">
    <property type="entry name" value="bHLH_dom"/>
</dbReference>
<dbReference type="GO" id="GO:0000977">
    <property type="term" value="F:RNA polymerase II transcription regulatory region sequence-specific DNA binding"/>
    <property type="evidence" value="ECO:0000318"/>
    <property type="project" value="GO_Central"/>
</dbReference>
<feature type="coiled-coil region" evidence="6">
    <location>
        <begin position="114"/>
        <end position="141"/>
    </location>
</feature>
<dbReference type="CDD" id="cd18914">
    <property type="entry name" value="bHLH_AtORG2_like"/>
    <property type="match status" value="1"/>
</dbReference>
<dbReference type="eggNOG" id="ENOG502S1BU">
    <property type="taxonomic scope" value="Eukaryota"/>
</dbReference>
<feature type="region of interest" description="Disordered" evidence="7">
    <location>
        <begin position="1"/>
        <end position="74"/>
    </location>
</feature>
<keyword evidence="4" id="KW-0804">Transcription</keyword>
<evidence type="ECO:0000256" key="3">
    <source>
        <dbReference type="ARBA" id="ARBA00023125"/>
    </source>
</evidence>
<dbReference type="EMBL" id="KM655851">
    <property type="protein sequence ID" value="AIT72026.1"/>
    <property type="molecule type" value="mRNA"/>
</dbReference>
<evidence type="ECO:0000313" key="9">
    <source>
        <dbReference type="EMBL" id="AIT72026.1"/>
    </source>
</evidence>
<dbReference type="Pfam" id="PF00010">
    <property type="entry name" value="HLH"/>
    <property type="match status" value="1"/>
</dbReference>
<proteinExistence type="evidence at transcript level"/>
<keyword evidence="3" id="KW-0238">DNA-binding</keyword>
<evidence type="ECO:0000256" key="4">
    <source>
        <dbReference type="ARBA" id="ARBA00023163"/>
    </source>
</evidence>
<keyword evidence="5" id="KW-0539">Nucleus</keyword>
<keyword evidence="6" id="KW-0175">Coiled coil</keyword>
<protein>
    <submittedName>
        <fullName evidence="9">BHLH transcription factor</fullName>
    </submittedName>
</protein>
<feature type="domain" description="BHLH" evidence="8">
    <location>
        <begin position="72"/>
        <end position="124"/>
    </location>
</feature>
<dbReference type="Gene3D" id="4.10.280.10">
    <property type="entry name" value="Helix-loop-helix DNA-binding domain"/>
    <property type="match status" value="1"/>
</dbReference>
<evidence type="ECO:0000256" key="2">
    <source>
        <dbReference type="ARBA" id="ARBA00023015"/>
    </source>
</evidence>
<dbReference type="SMART" id="SM00353">
    <property type="entry name" value="HLH"/>
    <property type="match status" value="1"/>
</dbReference>